<keyword evidence="8" id="KW-1185">Reference proteome</keyword>
<dbReference type="PROSITE" id="PS50244">
    <property type="entry name" value="S5A_REDUCTASE"/>
    <property type="match status" value="1"/>
</dbReference>
<dbReference type="GO" id="GO:0006488">
    <property type="term" value="P:dolichol-linked oligosaccharide biosynthetic process"/>
    <property type="evidence" value="ECO:0007669"/>
    <property type="project" value="InterPro"/>
</dbReference>
<feature type="transmembrane region" description="Helical" evidence="5">
    <location>
        <begin position="182"/>
        <end position="201"/>
    </location>
</feature>
<dbReference type="STRING" id="4781.A0A0P1AJD9"/>
<evidence type="ECO:0000313" key="7">
    <source>
        <dbReference type="EMBL" id="CEG40976.1"/>
    </source>
</evidence>
<evidence type="ECO:0000256" key="5">
    <source>
        <dbReference type="SAM" id="Phobius"/>
    </source>
</evidence>
<dbReference type="GO" id="GO:0016095">
    <property type="term" value="P:polyprenol catabolic process"/>
    <property type="evidence" value="ECO:0007669"/>
    <property type="project" value="TreeGrafter"/>
</dbReference>
<dbReference type="GeneID" id="36406204"/>
<dbReference type="GO" id="GO:0005783">
    <property type="term" value="C:endoplasmic reticulum"/>
    <property type="evidence" value="ECO:0007669"/>
    <property type="project" value="TreeGrafter"/>
</dbReference>
<evidence type="ECO:0000256" key="3">
    <source>
        <dbReference type="ARBA" id="ARBA00022989"/>
    </source>
</evidence>
<accession>A0A0P1AJD9</accession>
<proteinExistence type="predicted"/>
<dbReference type="OrthoDB" id="541710at2759"/>
<name>A0A0P1AJD9_PLAHL</name>
<feature type="transmembrane region" description="Helical" evidence="5">
    <location>
        <begin position="59"/>
        <end position="81"/>
    </location>
</feature>
<evidence type="ECO:0000313" key="8">
    <source>
        <dbReference type="Proteomes" id="UP000054928"/>
    </source>
</evidence>
<evidence type="ECO:0000256" key="1">
    <source>
        <dbReference type="ARBA" id="ARBA00004127"/>
    </source>
</evidence>
<feature type="transmembrane region" description="Helical" evidence="5">
    <location>
        <begin position="143"/>
        <end position="162"/>
    </location>
</feature>
<evidence type="ECO:0000256" key="4">
    <source>
        <dbReference type="ARBA" id="ARBA00023136"/>
    </source>
</evidence>
<dbReference type="PANTHER" id="PTHR14624:SF0">
    <property type="entry name" value="POLYPRENOL REDUCTASE"/>
    <property type="match status" value="1"/>
</dbReference>
<dbReference type="UniPathway" id="UPA00378"/>
<dbReference type="Pfam" id="PF02544">
    <property type="entry name" value="Steroid_dh"/>
    <property type="match status" value="1"/>
</dbReference>
<protein>
    <submittedName>
        <fullName evidence="7">3-oxo-5-alpha-steroid 4-dehydrogenase steroid 5-alpha-reductase</fullName>
    </submittedName>
</protein>
<sequence length="292" mass="33613">MRSIDVWRLTWLIAASSGLLSFQSKFCQGFVLHGKLRSSVVLSRLPLVSLLRVEVSKSLYTWFYLIGALHSIGILWIAVFYQDKPAVQKALHFAHPISNQDDNNIIALQPHTIAFLTLFSIHTTRRCLESFLITEFGKAKMHASIFFVGIYHYIATVLSVLFDPDSITSHELTTSRTMMSGLGIMIFIMASYHQSYCNYLLAQQKRANNMNHVIPRGDWFNLVRSPLYTTEIMLYIGFILVTGCTTTMLYFVSIWVVINQILLAQISSKWTETKFRDQIEKLPKWNLVPYVW</sequence>
<feature type="transmembrane region" description="Helical" evidence="5">
    <location>
        <begin position="232"/>
        <end position="258"/>
    </location>
</feature>
<dbReference type="PANTHER" id="PTHR14624">
    <property type="entry name" value="DFG10 PROTEIN"/>
    <property type="match status" value="1"/>
</dbReference>
<dbReference type="Gene3D" id="1.20.120.1630">
    <property type="match status" value="1"/>
</dbReference>
<dbReference type="Proteomes" id="UP000054928">
    <property type="component" value="Unassembled WGS sequence"/>
</dbReference>
<organism evidence="7 8">
    <name type="scientific">Plasmopara halstedii</name>
    <name type="common">Downy mildew of sunflower</name>
    <dbReference type="NCBI Taxonomy" id="4781"/>
    <lineage>
        <taxon>Eukaryota</taxon>
        <taxon>Sar</taxon>
        <taxon>Stramenopiles</taxon>
        <taxon>Oomycota</taxon>
        <taxon>Peronosporomycetes</taxon>
        <taxon>Peronosporales</taxon>
        <taxon>Peronosporaceae</taxon>
        <taxon>Plasmopara</taxon>
    </lineage>
</organism>
<reference evidence="8" key="1">
    <citation type="submission" date="2014-09" db="EMBL/GenBank/DDBJ databases">
        <authorList>
            <person name="Sharma Rahul"/>
            <person name="Thines Marco"/>
        </authorList>
    </citation>
    <scope>NUCLEOTIDE SEQUENCE [LARGE SCALE GENOMIC DNA]</scope>
</reference>
<keyword evidence="4 5" id="KW-0472">Membrane</keyword>
<keyword evidence="3 5" id="KW-1133">Transmembrane helix</keyword>
<dbReference type="InterPro" id="IPR039698">
    <property type="entry name" value="Dfg10/SRD5A3"/>
</dbReference>
<keyword evidence="2 5" id="KW-0812">Transmembrane</keyword>
<dbReference type="AlphaFoldDB" id="A0A0P1AJD9"/>
<evidence type="ECO:0000259" key="6">
    <source>
        <dbReference type="Pfam" id="PF02544"/>
    </source>
</evidence>
<feature type="domain" description="3-oxo-5-alpha-steroid 4-dehydrogenase C-terminal" evidence="6">
    <location>
        <begin position="179"/>
        <end position="292"/>
    </location>
</feature>
<dbReference type="GO" id="GO:0003865">
    <property type="term" value="F:3-oxo-5-alpha-steroid 4-dehydrogenase activity"/>
    <property type="evidence" value="ECO:0007669"/>
    <property type="project" value="TreeGrafter"/>
</dbReference>
<dbReference type="EMBL" id="CCYD01000524">
    <property type="protein sequence ID" value="CEG40976.1"/>
    <property type="molecule type" value="Genomic_DNA"/>
</dbReference>
<dbReference type="OMA" id="HFLFEIC"/>
<evidence type="ECO:0000256" key="2">
    <source>
        <dbReference type="ARBA" id="ARBA00022692"/>
    </source>
</evidence>
<dbReference type="InterPro" id="IPR001104">
    <property type="entry name" value="3-oxo-5_a-steroid_4-DH_C"/>
</dbReference>
<dbReference type="RefSeq" id="XP_024577345.1">
    <property type="nucleotide sequence ID" value="XM_024726695.1"/>
</dbReference>
<comment type="subcellular location">
    <subcellularLocation>
        <location evidence="1">Endomembrane system</location>
        <topology evidence="1">Multi-pass membrane protein</topology>
    </subcellularLocation>
</comment>